<dbReference type="Proteomes" id="UP000078476">
    <property type="component" value="Unassembled WGS sequence"/>
</dbReference>
<gene>
    <name evidence="1" type="ORF">A1359_20885</name>
</gene>
<dbReference type="NCBIfam" id="TIGR02564">
    <property type="entry name" value="cas_Csy1"/>
    <property type="match status" value="1"/>
</dbReference>
<evidence type="ECO:0000313" key="2">
    <source>
        <dbReference type="Proteomes" id="UP000078476"/>
    </source>
</evidence>
<proteinExistence type="predicted"/>
<keyword evidence="2" id="KW-1185">Reference proteome</keyword>
<dbReference type="InterPro" id="IPR013397">
    <property type="entry name" value="CRISPR-assoc_prot_Csy1"/>
</dbReference>
<sequence length="415" mass="47343">MIDLAIQNFLNERKDSWLKKKIDSKTTEEHERELTEEANELFSLPTWLPDAAKRAKQLSLVSHPAKFSHPSAKASSIIAVAAKKPDGFVRSGNTTEQLDVFGNAAAMDVYKFLSLTLVDGQTVLSHLEQSTPAIQQQFTLPATNYTELASALLAIKSTDTKIITSAIVKQVYFPVSENHYHLLSVLTSSSLMFTLKQRINTLRFSEETKTAREAKKNCQHFNGELAEIYSLTVIGFGGTKPQNISVLNNQNGGTAYLLESLPPILKKRSINPPKSNFFSNSLRLKDFQEDFDQLHKQLSSDTNNIHVRNKRDWLIKNIIYQVADKLWQIRFLDAGWSTSDNYQNLPPQQKTWLDQQYKDTRQQRTDWQDDIKTALARWLFNSYKTTQGDKALSIDDDHYKPHFIRSIEACEAAWL</sequence>
<evidence type="ECO:0000313" key="1">
    <source>
        <dbReference type="EMBL" id="OAI20542.1"/>
    </source>
</evidence>
<dbReference type="OrthoDB" id="9815616at2"/>
<organism evidence="1 2">
    <name type="scientific">Methylomonas lenta</name>
    <dbReference type="NCBI Taxonomy" id="980561"/>
    <lineage>
        <taxon>Bacteria</taxon>
        <taxon>Pseudomonadati</taxon>
        <taxon>Pseudomonadota</taxon>
        <taxon>Gammaproteobacteria</taxon>
        <taxon>Methylococcales</taxon>
        <taxon>Methylococcaceae</taxon>
        <taxon>Methylomonas</taxon>
    </lineage>
</organism>
<evidence type="ECO:0008006" key="3">
    <source>
        <dbReference type="Google" id="ProtNLM"/>
    </source>
</evidence>
<dbReference type="AlphaFoldDB" id="A0A177NRP7"/>
<accession>A0A177NRP7</accession>
<protein>
    <recommendedName>
        <fullName evidence="3">Type I-F CRISPR-associated protein Csy1</fullName>
    </recommendedName>
</protein>
<dbReference type="RefSeq" id="WP_066977657.1">
    <property type="nucleotide sequence ID" value="NZ_LUUI01000043.1"/>
</dbReference>
<reference evidence="1 2" key="1">
    <citation type="submission" date="2016-03" db="EMBL/GenBank/DDBJ databases">
        <authorList>
            <person name="Ploux O."/>
        </authorList>
    </citation>
    <scope>NUCLEOTIDE SEQUENCE [LARGE SCALE GENOMIC DNA]</scope>
    <source>
        <strain evidence="1 2">R-45370</strain>
    </source>
</reference>
<dbReference type="Pfam" id="PF09611">
    <property type="entry name" value="Cas_Csy1"/>
    <property type="match status" value="1"/>
</dbReference>
<dbReference type="STRING" id="980561.A1359_20885"/>
<name>A0A177NRP7_9GAMM</name>
<comment type="caution">
    <text evidence="1">The sequence shown here is derived from an EMBL/GenBank/DDBJ whole genome shotgun (WGS) entry which is preliminary data.</text>
</comment>
<dbReference type="EMBL" id="LUUI01000043">
    <property type="protein sequence ID" value="OAI20542.1"/>
    <property type="molecule type" value="Genomic_DNA"/>
</dbReference>